<feature type="transmembrane region" description="Helical" evidence="8">
    <location>
        <begin position="240"/>
        <end position="266"/>
    </location>
</feature>
<name>A0ABV3WNT2_9HYPH</name>
<dbReference type="EMBL" id="JAZHFV010000001">
    <property type="protein sequence ID" value="MEX4006322.1"/>
    <property type="molecule type" value="Genomic_DNA"/>
</dbReference>
<evidence type="ECO:0000256" key="1">
    <source>
        <dbReference type="ARBA" id="ARBA00004651"/>
    </source>
</evidence>
<evidence type="ECO:0000313" key="10">
    <source>
        <dbReference type="EMBL" id="MEX4006322.1"/>
    </source>
</evidence>
<keyword evidence="4" id="KW-1003">Cell membrane</keyword>
<keyword evidence="3 8" id="KW-0813">Transport</keyword>
<evidence type="ECO:0000256" key="7">
    <source>
        <dbReference type="ARBA" id="ARBA00023136"/>
    </source>
</evidence>
<feature type="transmembrane region" description="Helical" evidence="8">
    <location>
        <begin position="62"/>
        <end position="83"/>
    </location>
</feature>
<evidence type="ECO:0000259" key="9">
    <source>
        <dbReference type="PROSITE" id="PS50928"/>
    </source>
</evidence>
<dbReference type="PANTHER" id="PTHR42929">
    <property type="entry name" value="INNER MEMBRANE ABC TRANSPORTER PERMEASE PROTEIN YDCU-RELATED-RELATED"/>
    <property type="match status" value="1"/>
</dbReference>
<gene>
    <name evidence="10" type="ORF">V1479_03335</name>
</gene>
<keyword evidence="5 8" id="KW-0812">Transmembrane</keyword>
<protein>
    <submittedName>
        <fullName evidence="10">ABC transporter permease</fullName>
    </submittedName>
</protein>
<dbReference type="InterPro" id="IPR035906">
    <property type="entry name" value="MetI-like_sf"/>
</dbReference>
<dbReference type="InterPro" id="IPR000515">
    <property type="entry name" value="MetI-like"/>
</dbReference>
<evidence type="ECO:0000256" key="5">
    <source>
        <dbReference type="ARBA" id="ARBA00022692"/>
    </source>
</evidence>
<feature type="transmembrane region" description="Helical" evidence="8">
    <location>
        <begin position="138"/>
        <end position="166"/>
    </location>
</feature>
<evidence type="ECO:0000256" key="3">
    <source>
        <dbReference type="ARBA" id="ARBA00022448"/>
    </source>
</evidence>
<feature type="domain" description="ABC transmembrane type-1" evidence="9">
    <location>
        <begin position="59"/>
        <end position="263"/>
    </location>
</feature>
<keyword evidence="7 8" id="KW-0472">Membrane</keyword>
<feature type="transmembrane region" description="Helical" evidence="8">
    <location>
        <begin position="187"/>
        <end position="220"/>
    </location>
</feature>
<dbReference type="SUPFAM" id="SSF161098">
    <property type="entry name" value="MetI-like"/>
    <property type="match status" value="1"/>
</dbReference>
<keyword evidence="11" id="KW-1185">Reference proteome</keyword>
<evidence type="ECO:0000256" key="4">
    <source>
        <dbReference type="ARBA" id="ARBA00022475"/>
    </source>
</evidence>
<dbReference type="Pfam" id="PF00528">
    <property type="entry name" value="BPD_transp_1"/>
    <property type="match status" value="1"/>
</dbReference>
<dbReference type="RefSeq" id="WP_368801663.1">
    <property type="nucleotide sequence ID" value="NZ_JAZHFV010000001.1"/>
</dbReference>
<evidence type="ECO:0000313" key="11">
    <source>
        <dbReference type="Proteomes" id="UP001559025"/>
    </source>
</evidence>
<dbReference type="CDD" id="cd06261">
    <property type="entry name" value="TM_PBP2"/>
    <property type="match status" value="1"/>
</dbReference>
<reference evidence="10 11" key="1">
    <citation type="submission" date="2024-01" db="EMBL/GenBank/DDBJ databases">
        <title>New evidence supports the origin of RcGTA from prophage.</title>
        <authorList>
            <person name="Xu Y."/>
            <person name="Liu B."/>
            <person name="Chen F."/>
        </authorList>
    </citation>
    <scope>NUCLEOTIDE SEQUENCE [LARGE SCALE GENOMIC DNA]</scope>
    <source>
        <strain evidence="10 11">CBW1107-2</strain>
    </source>
</reference>
<dbReference type="Gene3D" id="1.10.3720.10">
    <property type="entry name" value="MetI-like"/>
    <property type="match status" value="1"/>
</dbReference>
<proteinExistence type="inferred from homology"/>
<comment type="similarity">
    <text evidence="2">Belongs to the binding-protein-dependent transport system permease family. CysTW subfamily.</text>
</comment>
<comment type="subcellular location">
    <subcellularLocation>
        <location evidence="1 8">Cell membrane</location>
        <topology evidence="1 8">Multi-pass membrane protein</topology>
    </subcellularLocation>
</comment>
<organism evidence="10 11">
    <name type="scientific">Neoaquamicrobium sediminum</name>
    <dbReference type="NCBI Taxonomy" id="1849104"/>
    <lineage>
        <taxon>Bacteria</taxon>
        <taxon>Pseudomonadati</taxon>
        <taxon>Pseudomonadota</taxon>
        <taxon>Alphaproteobacteria</taxon>
        <taxon>Hyphomicrobiales</taxon>
        <taxon>Phyllobacteriaceae</taxon>
        <taxon>Neoaquamicrobium</taxon>
    </lineage>
</organism>
<dbReference type="Proteomes" id="UP001559025">
    <property type="component" value="Unassembled WGS sequence"/>
</dbReference>
<evidence type="ECO:0000256" key="8">
    <source>
        <dbReference type="RuleBase" id="RU363032"/>
    </source>
</evidence>
<sequence>MTMRRPIILLLLAPAVLLVGLLFVAPLVSVMSLTVHDGTSFTADPIRELLDSRVALVVLERTFMLAASVTAICLLLGYPAAYFMSTLRPRVRAYVTYLILLPFWVSILIRTYTWIVILGREGIVNTGLGALGLAPVQILYTNVAVHIGMVQILLPIVIITCLASMLDIDKDLMKAARSLGASPAQSFWKVFFPLSVSGAATGGLICFILSLGFFVTPALLGGRRSIIIANLIDLQVHQTLNWGFAAVLATALLAITLACLGVFWLLMRRRVEFSGAGLGR</sequence>
<dbReference type="PANTHER" id="PTHR42929:SF5">
    <property type="entry name" value="ABC TRANSPORTER PERMEASE PROTEIN"/>
    <property type="match status" value="1"/>
</dbReference>
<accession>A0ABV3WNT2</accession>
<feature type="transmembrane region" description="Helical" evidence="8">
    <location>
        <begin position="95"/>
        <end position="118"/>
    </location>
</feature>
<comment type="caution">
    <text evidence="10">The sequence shown here is derived from an EMBL/GenBank/DDBJ whole genome shotgun (WGS) entry which is preliminary data.</text>
</comment>
<evidence type="ECO:0000256" key="6">
    <source>
        <dbReference type="ARBA" id="ARBA00022989"/>
    </source>
</evidence>
<evidence type="ECO:0000256" key="2">
    <source>
        <dbReference type="ARBA" id="ARBA00007069"/>
    </source>
</evidence>
<keyword evidence="6 8" id="KW-1133">Transmembrane helix</keyword>
<dbReference type="PROSITE" id="PS50928">
    <property type="entry name" value="ABC_TM1"/>
    <property type="match status" value="1"/>
</dbReference>